<dbReference type="EMBL" id="CP028989">
    <property type="protein sequence ID" value="UUO67358.1"/>
    <property type="molecule type" value="Genomic_DNA"/>
</dbReference>
<evidence type="ECO:0000256" key="1">
    <source>
        <dbReference type="SAM" id="MobiDB-lite"/>
    </source>
</evidence>
<reference evidence="2" key="1">
    <citation type="submission" date="2018-04" db="EMBL/GenBank/DDBJ databases">
        <title>Genomes of Endosymbiotic and Endophytic Bradyrhizobium Publication status.</title>
        <authorList>
            <person name="Guha S."/>
            <person name="Jorrin B."/>
            <person name="Sarkar M."/>
            <person name="Poole P.S."/>
            <person name="DasGupta M."/>
        </authorList>
    </citation>
    <scope>NUCLEOTIDE SEQUENCE</scope>
    <source>
        <strain evidence="2">WBOS16</strain>
    </source>
</reference>
<dbReference type="RefSeq" id="WP_257182488.1">
    <property type="nucleotide sequence ID" value="NZ_CP028989.1"/>
</dbReference>
<organism evidence="2 3">
    <name type="scientific">Bradyrhizobium betae</name>
    <dbReference type="NCBI Taxonomy" id="244734"/>
    <lineage>
        <taxon>Bacteria</taxon>
        <taxon>Pseudomonadati</taxon>
        <taxon>Pseudomonadota</taxon>
        <taxon>Alphaproteobacteria</taxon>
        <taxon>Hyphomicrobiales</taxon>
        <taxon>Nitrobacteraceae</taxon>
        <taxon>Bradyrhizobium</taxon>
    </lineage>
</organism>
<dbReference type="Proteomes" id="UP001058872">
    <property type="component" value="Chromosome"/>
</dbReference>
<dbReference type="AlphaFoldDB" id="A0AAE9NF35"/>
<evidence type="ECO:0000313" key="3">
    <source>
        <dbReference type="Proteomes" id="UP001058872"/>
    </source>
</evidence>
<proteinExistence type="predicted"/>
<protein>
    <submittedName>
        <fullName evidence="2">Uncharacterized protein</fullName>
    </submittedName>
</protein>
<evidence type="ECO:0000313" key="2">
    <source>
        <dbReference type="EMBL" id="UUO67358.1"/>
    </source>
</evidence>
<gene>
    <name evidence="2" type="ORF">DCM83_20555</name>
</gene>
<dbReference type="InterPro" id="IPR049675">
    <property type="entry name" value="QatB"/>
</dbReference>
<accession>A0AAE9NF35</accession>
<feature type="compositionally biased region" description="Pro residues" evidence="1">
    <location>
        <begin position="12"/>
        <end position="69"/>
    </location>
</feature>
<dbReference type="NCBIfam" id="NF041924">
    <property type="entry name" value="QatB"/>
    <property type="match status" value="1"/>
</dbReference>
<sequence>MGTSQSSGGPGPGVPMVPPWTPAAPQDPVPPPTLPPDAPPPDGPPPDELPLAPVVPPTTPPPGVQPPRIAPEKRFAGARNSMGNYARSGDGRDLRRGLGHYVRSGYGGSNTATQRFGSTAETAGSLGYTLYSSASGAADAPIDAAALAGRSTEEIATAIIQAVRPVDGTQDAEAERAAIHDAMSDLLTQFPEADLLNLSDAEREFVIERFTALDVARRFELDVGKHLLQRSATPMVALSRLKQMRDYIAETVAASFRKLRDQGRTLTSGRIARVVQAALRDTFEVFEGYEE</sequence>
<name>A0AAE9NF35_9BRAD</name>
<feature type="region of interest" description="Disordered" evidence="1">
    <location>
        <begin position="1"/>
        <end position="70"/>
    </location>
</feature>